<dbReference type="InterPro" id="IPR009282">
    <property type="entry name" value="DUF937"/>
</dbReference>
<evidence type="ECO:0000313" key="2">
    <source>
        <dbReference type="Proteomes" id="UP000490386"/>
    </source>
</evidence>
<dbReference type="RefSeq" id="WP_151423693.1">
    <property type="nucleotide sequence ID" value="NZ_CANKVH010000006.1"/>
</dbReference>
<gene>
    <name evidence="1" type="ORF">F8O03_09615</name>
</gene>
<dbReference type="Pfam" id="PF06078">
    <property type="entry name" value="DUF937"/>
    <property type="match status" value="1"/>
</dbReference>
<comment type="caution">
    <text evidence="1">The sequence shown here is derived from an EMBL/GenBank/DDBJ whole genome shotgun (WGS) entry which is preliminary data.</text>
</comment>
<keyword evidence="2" id="KW-1185">Reference proteome</keyword>
<dbReference type="AlphaFoldDB" id="A0A7J5B0S2"/>
<protein>
    <submittedName>
        <fullName evidence="1">DUF937 domain-containing protein</fullName>
    </submittedName>
</protein>
<organism evidence="1 2">
    <name type="scientific">Pseudoclavibacter terrae</name>
    <dbReference type="NCBI Taxonomy" id="1530195"/>
    <lineage>
        <taxon>Bacteria</taxon>
        <taxon>Bacillati</taxon>
        <taxon>Actinomycetota</taxon>
        <taxon>Actinomycetes</taxon>
        <taxon>Micrococcales</taxon>
        <taxon>Microbacteriaceae</taxon>
        <taxon>Pseudoclavibacter</taxon>
    </lineage>
</organism>
<dbReference type="EMBL" id="WBJX01000003">
    <property type="protein sequence ID" value="KAB1637480.1"/>
    <property type="molecule type" value="Genomic_DNA"/>
</dbReference>
<name>A0A7J5B0S2_9MICO</name>
<accession>A0A7J5B0S2</accession>
<dbReference type="OrthoDB" id="3577641at2"/>
<proteinExistence type="predicted"/>
<dbReference type="Proteomes" id="UP000490386">
    <property type="component" value="Unassembled WGS sequence"/>
</dbReference>
<sequence>MTDISELLKLIPVDDIASQLGVDKQTAEQGIQAALPTLIGGLRANAADPAGAASLEHALEKKDTSLVEGRVSLADIDTNDGEKIVKNVFGNNTDQVAAALGSAPGGQTSGLVQKLLPILAPIVLAWLAKKFLGGQQGASTTAGSGSGGGLEDLLGGILGGGSGSSAGATNAGGGAGGGLGDILGQVLGGASGSGKPAGGGLGGGLGDILGGLLGGGKR</sequence>
<evidence type="ECO:0000313" key="1">
    <source>
        <dbReference type="EMBL" id="KAB1637480.1"/>
    </source>
</evidence>
<reference evidence="1 2" key="1">
    <citation type="submission" date="2019-09" db="EMBL/GenBank/DDBJ databases">
        <title>Phylogeny of genus Pseudoclavibacter and closely related genus.</title>
        <authorList>
            <person name="Li Y."/>
        </authorList>
    </citation>
    <scope>NUCLEOTIDE SEQUENCE [LARGE SCALE GENOMIC DNA]</scope>
    <source>
        <strain evidence="1 2">THG-MD12</strain>
    </source>
</reference>